<reference evidence="4" key="1">
    <citation type="submission" date="2020-02" db="EMBL/GenBank/DDBJ databases">
        <authorList>
            <person name="Meier V. D."/>
        </authorList>
    </citation>
    <scope>NUCLEOTIDE SEQUENCE</scope>
    <source>
        <strain evidence="4">AVDCRST_MAG47</strain>
    </source>
</reference>
<dbReference type="PANTHER" id="PTHR43877">
    <property type="entry name" value="AMINOALKYLPHOSPHONATE N-ACETYLTRANSFERASE-RELATED-RELATED"/>
    <property type="match status" value="1"/>
</dbReference>
<evidence type="ECO:0000256" key="2">
    <source>
        <dbReference type="ARBA" id="ARBA00023315"/>
    </source>
</evidence>
<evidence type="ECO:0000259" key="3">
    <source>
        <dbReference type="PROSITE" id="PS51186"/>
    </source>
</evidence>
<dbReference type="GO" id="GO:0016747">
    <property type="term" value="F:acyltransferase activity, transferring groups other than amino-acyl groups"/>
    <property type="evidence" value="ECO:0007669"/>
    <property type="project" value="InterPro"/>
</dbReference>
<keyword evidence="2" id="KW-0012">Acyltransferase</keyword>
<protein>
    <submittedName>
        <fullName evidence="4">Acetyltransferase, GNAT family</fullName>
    </submittedName>
</protein>
<evidence type="ECO:0000313" key="4">
    <source>
        <dbReference type="EMBL" id="CAA9377515.1"/>
    </source>
</evidence>
<dbReference type="InterPro" id="IPR000182">
    <property type="entry name" value="GNAT_dom"/>
</dbReference>
<dbReference type="InterPro" id="IPR016181">
    <property type="entry name" value="Acyl_CoA_acyltransferase"/>
</dbReference>
<accession>A0A6J4N4V6</accession>
<gene>
    <name evidence="4" type="ORF">AVDCRST_MAG47-1878</name>
</gene>
<name>A0A6J4N4V6_9ACTN</name>
<dbReference type="AlphaFoldDB" id="A0A6J4N4V6"/>
<dbReference type="EMBL" id="CADCUK010000126">
    <property type="protein sequence ID" value="CAA9377515.1"/>
    <property type="molecule type" value="Genomic_DNA"/>
</dbReference>
<organism evidence="4">
    <name type="scientific">uncultured Nocardioidaceae bacterium</name>
    <dbReference type="NCBI Taxonomy" id="253824"/>
    <lineage>
        <taxon>Bacteria</taxon>
        <taxon>Bacillati</taxon>
        <taxon>Actinomycetota</taxon>
        <taxon>Actinomycetes</taxon>
        <taxon>Propionibacteriales</taxon>
        <taxon>Nocardioidaceae</taxon>
        <taxon>environmental samples</taxon>
    </lineage>
</organism>
<dbReference type="Pfam" id="PF00583">
    <property type="entry name" value="Acetyltransf_1"/>
    <property type="match status" value="1"/>
</dbReference>
<dbReference type="PROSITE" id="PS51186">
    <property type="entry name" value="GNAT"/>
    <property type="match status" value="1"/>
</dbReference>
<dbReference type="Gene3D" id="3.40.630.30">
    <property type="match status" value="1"/>
</dbReference>
<dbReference type="InterPro" id="IPR050832">
    <property type="entry name" value="Bact_Acetyltransf"/>
</dbReference>
<proteinExistence type="predicted"/>
<sequence>MTSPQQPGPPQGADVSVRVGWADDAAGIAAVQVAAWRRQYAELLPADVLESFDIDQFAAAWHQALTRPPDARNRVLVALERNTVRGFAVTSPSPDPDSDPVADGELSELVVDPEHTRAGHGSRLVHAAVDTLRADKFVRATAWLPSTDDVTRAFLTEAGWGPDGAHRELDLHGDGSVLVKQVRLHTDLRTD</sequence>
<dbReference type="SUPFAM" id="SSF55729">
    <property type="entry name" value="Acyl-CoA N-acyltransferases (Nat)"/>
    <property type="match status" value="1"/>
</dbReference>
<feature type="domain" description="N-acetyltransferase" evidence="3">
    <location>
        <begin position="31"/>
        <end position="183"/>
    </location>
</feature>
<evidence type="ECO:0000256" key="1">
    <source>
        <dbReference type="ARBA" id="ARBA00022679"/>
    </source>
</evidence>
<keyword evidence="1 4" id="KW-0808">Transferase</keyword>
<dbReference type="CDD" id="cd04301">
    <property type="entry name" value="NAT_SF"/>
    <property type="match status" value="1"/>
</dbReference>